<keyword evidence="3" id="KW-1185">Reference proteome</keyword>
<name>A0AAN0NH77_9RHOB</name>
<gene>
    <name evidence="2" type="ORF">AABB31_01575</name>
</gene>
<dbReference type="KEGG" id="yrh:AABB31_01575"/>
<keyword evidence="1" id="KW-1133">Transmembrane helix</keyword>
<dbReference type="Proteomes" id="UP001470809">
    <property type="component" value="Plasmid pSS1-5"/>
</dbReference>
<proteinExistence type="predicted"/>
<evidence type="ECO:0000256" key="1">
    <source>
        <dbReference type="SAM" id="Phobius"/>
    </source>
</evidence>
<keyword evidence="2" id="KW-0614">Plasmid</keyword>
<evidence type="ECO:0000313" key="2">
    <source>
        <dbReference type="EMBL" id="WZU65822.1"/>
    </source>
</evidence>
<evidence type="ECO:0000313" key="3">
    <source>
        <dbReference type="Proteomes" id="UP001470809"/>
    </source>
</evidence>
<dbReference type="RefSeq" id="WP_342075154.1">
    <property type="nucleotide sequence ID" value="NZ_CP151764.2"/>
</dbReference>
<geneLocation type="plasmid" evidence="2 3">
    <name>pSS1-5</name>
</geneLocation>
<feature type="transmembrane region" description="Helical" evidence="1">
    <location>
        <begin position="12"/>
        <end position="34"/>
    </location>
</feature>
<reference evidence="2" key="1">
    <citation type="submission" date="2024-08" db="EMBL/GenBank/DDBJ databases">
        <title>Phylogenomic analyses of a clade within the roseobacter group suggest taxonomic reassignments of species of the genera Aestuariivita, Citreicella, Loktanella, Nautella, Pelagibaca, Ruegeria, Thalassobius, Thiobacimonas and Tropicibacter, and the proposal o.</title>
        <authorList>
            <person name="Jeon C.O."/>
        </authorList>
    </citation>
    <scope>NUCLEOTIDE SEQUENCE</scope>
    <source>
        <strain evidence="2">SS1-5</strain>
        <plasmid evidence="2">pSS1-5</plasmid>
    </source>
</reference>
<sequence>MRDPMQTLRLKILASYWAIMAILSFGLVLIFHALARELGLPTTHEWVFGISVFSLSLMISVSVWATNINAGSKPLAATEGS</sequence>
<accession>A0AAN0NH77</accession>
<feature type="transmembrane region" description="Helical" evidence="1">
    <location>
        <begin position="46"/>
        <end position="65"/>
    </location>
</feature>
<keyword evidence="1" id="KW-0812">Transmembrane</keyword>
<organism evidence="2 3">
    <name type="scientific">Yoonia rhodophyticola</name>
    <dbReference type="NCBI Taxonomy" id="3137370"/>
    <lineage>
        <taxon>Bacteria</taxon>
        <taxon>Pseudomonadati</taxon>
        <taxon>Pseudomonadota</taxon>
        <taxon>Alphaproteobacteria</taxon>
        <taxon>Rhodobacterales</taxon>
        <taxon>Paracoccaceae</taxon>
        <taxon>Yoonia</taxon>
    </lineage>
</organism>
<protein>
    <submittedName>
        <fullName evidence="2">Uncharacterized protein</fullName>
    </submittedName>
</protein>
<dbReference type="EMBL" id="CP151764">
    <property type="protein sequence ID" value="WZU65822.1"/>
    <property type="molecule type" value="Genomic_DNA"/>
</dbReference>
<keyword evidence="1" id="KW-0472">Membrane</keyword>
<dbReference type="AlphaFoldDB" id="A0AAN0NH77"/>